<evidence type="ECO:0000313" key="5">
    <source>
        <dbReference type="EMBL" id="PAY22533.1"/>
    </source>
</evidence>
<keyword evidence="6" id="KW-1185">Reference proteome</keyword>
<dbReference type="PROSITE" id="PS00061">
    <property type="entry name" value="ADH_SHORT"/>
    <property type="match status" value="1"/>
</dbReference>
<organism evidence="5 6">
    <name type="scientific">Dietzia natronolimnaea</name>
    <dbReference type="NCBI Taxonomy" id="161920"/>
    <lineage>
        <taxon>Bacteria</taxon>
        <taxon>Bacillati</taxon>
        <taxon>Actinomycetota</taxon>
        <taxon>Actinomycetes</taxon>
        <taxon>Mycobacteriales</taxon>
        <taxon>Dietziaceae</taxon>
        <taxon>Dietzia</taxon>
    </lineage>
</organism>
<dbReference type="Proteomes" id="UP000218810">
    <property type="component" value="Unassembled WGS sequence"/>
</dbReference>
<name>A0A2A2WNB6_9ACTN</name>
<dbReference type="InterPro" id="IPR002347">
    <property type="entry name" value="SDR_fam"/>
</dbReference>
<dbReference type="NCBIfam" id="NF009467">
    <property type="entry name" value="PRK12826.1-3"/>
    <property type="match status" value="1"/>
</dbReference>
<dbReference type="InterPro" id="IPR036291">
    <property type="entry name" value="NAD(P)-bd_dom_sf"/>
</dbReference>
<dbReference type="PANTHER" id="PTHR24321">
    <property type="entry name" value="DEHYDROGENASES, SHORT CHAIN"/>
    <property type="match status" value="1"/>
</dbReference>
<gene>
    <name evidence="5" type="ORF">CEY15_13130</name>
</gene>
<dbReference type="NCBIfam" id="TIGR03971">
    <property type="entry name" value="SDR_subfam_1"/>
    <property type="match status" value="1"/>
</dbReference>
<evidence type="ECO:0000256" key="4">
    <source>
        <dbReference type="RuleBase" id="RU000363"/>
    </source>
</evidence>
<dbReference type="PRINTS" id="PR00080">
    <property type="entry name" value="SDRFAMILY"/>
</dbReference>
<proteinExistence type="inferred from homology"/>
<sequence>MNTPDTPLKGKVALVTGAARAQGRAHAVRLASEGADVVVTDICAPVSASVSYPAPGPDDLAETVRLVEQAGGRALSAELDIRELGPLQELVARTIAEFGRLDIVVANAGVLNWGRLWELPEDDWDMVIGVNLSGTWRTIRAAVPAMIEAGNGGSIIIVSSSAGLKATPGNGHYSASKAGLVALTNSLALEVGEFGIRVNSIHPYSVDTPMIDPDGMAEIFGRFPSYLHSFSPMPLKNVLADGASTLADFMPPEEVSDMVSFLAGDGSRSVSGVQIPFDRGALRH</sequence>
<dbReference type="Gene3D" id="3.40.50.720">
    <property type="entry name" value="NAD(P)-binding Rossmann-like Domain"/>
    <property type="match status" value="1"/>
</dbReference>
<comment type="caution">
    <text evidence="5">The sequence shown here is derived from an EMBL/GenBank/DDBJ whole genome shotgun (WGS) entry which is preliminary data.</text>
</comment>
<dbReference type="RefSeq" id="WP_095718880.1">
    <property type="nucleotide sequence ID" value="NZ_NTGA01000023.1"/>
</dbReference>
<dbReference type="FunFam" id="3.40.50.720:FF:000084">
    <property type="entry name" value="Short-chain dehydrogenase reductase"/>
    <property type="match status" value="1"/>
</dbReference>
<dbReference type="InterPro" id="IPR020904">
    <property type="entry name" value="Sc_DH/Rdtase_CS"/>
</dbReference>
<dbReference type="EMBL" id="NTGA01000023">
    <property type="protein sequence ID" value="PAY22533.1"/>
    <property type="molecule type" value="Genomic_DNA"/>
</dbReference>
<dbReference type="PANTHER" id="PTHR24321:SF8">
    <property type="entry name" value="ESTRADIOL 17-BETA-DEHYDROGENASE 8-RELATED"/>
    <property type="match status" value="1"/>
</dbReference>
<dbReference type="PRINTS" id="PR00081">
    <property type="entry name" value="GDHRDH"/>
</dbReference>
<keyword evidence="2" id="KW-0560">Oxidoreductase</keyword>
<dbReference type="Pfam" id="PF00106">
    <property type="entry name" value="adh_short"/>
    <property type="match status" value="1"/>
</dbReference>
<evidence type="ECO:0000256" key="3">
    <source>
        <dbReference type="ARBA" id="ARBA00023027"/>
    </source>
</evidence>
<evidence type="ECO:0000313" key="6">
    <source>
        <dbReference type="Proteomes" id="UP000218810"/>
    </source>
</evidence>
<dbReference type="SUPFAM" id="SSF51735">
    <property type="entry name" value="NAD(P)-binding Rossmann-fold domains"/>
    <property type="match status" value="1"/>
</dbReference>
<evidence type="ECO:0000256" key="1">
    <source>
        <dbReference type="ARBA" id="ARBA00006484"/>
    </source>
</evidence>
<dbReference type="AlphaFoldDB" id="A0A2A2WNB6"/>
<comment type="similarity">
    <text evidence="1 4">Belongs to the short-chain dehydrogenases/reductases (SDR) family.</text>
</comment>
<dbReference type="OrthoDB" id="5173603at2"/>
<keyword evidence="3" id="KW-0520">NAD</keyword>
<dbReference type="InterPro" id="IPR023985">
    <property type="entry name" value="SDR_subfam_1"/>
</dbReference>
<reference evidence="6" key="1">
    <citation type="submission" date="2017-09" db="EMBL/GenBank/DDBJ databases">
        <authorList>
            <person name="Zhang Y."/>
            <person name="Huang X."/>
            <person name="Liu J."/>
            <person name="Lu L."/>
            <person name="Peng K."/>
        </authorList>
    </citation>
    <scope>NUCLEOTIDE SEQUENCE [LARGE SCALE GENOMIC DNA]</scope>
    <source>
        <strain evidence="6">S-XJ-1</strain>
    </source>
</reference>
<dbReference type="GO" id="GO:0016491">
    <property type="term" value="F:oxidoreductase activity"/>
    <property type="evidence" value="ECO:0007669"/>
    <property type="project" value="UniProtKB-KW"/>
</dbReference>
<dbReference type="CDD" id="cd05233">
    <property type="entry name" value="SDR_c"/>
    <property type="match status" value="1"/>
</dbReference>
<protein>
    <submittedName>
        <fullName evidence="5">SDR family mycofactocin-dependent oxidoreductase</fullName>
    </submittedName>
</protein>
<accession>A0A2A2WNB6</accession>
<evidence type="ECO:0000256" key="2">
    <source>
        <dbReference type="ARBA" id="ARBA00023002"/>
    </source>
</evidence>